<accession>A0A1R4LUE5</accession>
<keyword evidence="2" id="KW-0229">DNA integration</keyword>
<dbReference type="PROSITE" id="PS51898">
    <property type="entry name" value="TYR_RECOMBINASE"/>
    <property type="match status" value="1"/>
</dbReference>
<dbReference type="GO" id="GO:0015074">
    <property type="term" value="P:DNA integration"/>
    <property type="evidence" value="ECO:0007669"/>
    <property type="project" value="UniProtKB-KW"/>
</dbReference>
<dbReference type="EMBL" id="FULE01000068">
    <property type="protein sequence ID" value="SJN59894.1"/>
    <property type="molecule type" value="Genomic_DNA"/>
</dbReference>
<dbReference type="GO" id="GO:0003677">
    <property type="term" value="F:DNA binding"/>
    <property type="evidence" value="ECO:0007669"/>
    <property type="project" value="InterPro"/>
</dbReference>
<protein>
    <submittedName>
        <fullName evidence="5">Putative prophage CPS-53 integrase</fullName>
    </submittedName>
</protein>
<dbReference type="AlphaFoldDB" id="A0A1R4LUE5"/>
<gene>
    <name evidence="5" type="primary">intS_3</name>
    <name evidence="5" type="ORF">VR7878_03794</name>
</gene>
<keyword evidence="6" id="KW-1185">Reference proteome</keyword>
<organism evidence="5 6">
    <name type="scientific">Vibrio ruber (strain DSM 16370 / JCM 11486 / BCRC 17186 / CECT 7878 / LMG 23124 / VR1)</name>
    <dbReference type="NCBI Taxonomy" id="1123498"/>
    <lineage>
        <taxon>Bacteria</taxon>
        <taxon>Pseudomonadati</taxon>
        <taxon>Pseudomonadota</taxon>
        <taxon>Gammaproteobacteria</taxon>
        <taxon>Vibrionales</taxon>
        <taxon>Vibrionaceae</taxon>
        <taxon>Vibrio</taxon>
    </lineage>
</organism>
<dbReference type="CDD" id="cd00801">
    <property type="entry name" value="INT_P4_C"/>
    <property type="match status" value="1"/>
</dbReference>
<proteinExistence type="inferred from homology"/>
<dbReference type="Gene3D" id="1.10.443.10">
    <property type="entry name" value="Intergrase catalytic core"/>
    <property type="match status" value="1"/>
</dbReference>
<sequence>MMDYYQRLALLLTIFGARTQEVRLSTWDEWDFTSRRWTVPKQNSKTGEIIVRPIPQDVIPYLQTIKQETEKTGYVLGGIKASSSVSNRGRSFWKTLGHQSLWTFHDLRRTMATRMNDLRVPPHVVDHLLGHAIGGVSGVYNRSQYIPEKEEALEKWLDYLKIREFLLSDGIISD</sequence>
<evidence type="ECO:0000256" key="2">
    <source>
        <dbReference type="ARBA" id="ARBA00022908"/>
    </source>
</evidence>
<dbReference type="InterPro" id="IPR002104">
    <property type="entry name" value="Integrase_catalytic"/>
</dbReference>
<dbReference type="PANTHER" id="PTHR30629">
    <property type="entry name" value="PROPHAGE INTEGRASE"/>
    <property type="match status" value="1"/>
</dbReference>
<name>A0A1R4LUE5_VIBR1</name>
<evidence type="ECO:0000259" key="4">
    <source>
        <dbReference type="PROSITE" id="PS51898"/>
    </source>
</evidence>
<dbReference type="InterPro" id="IPR013762">
    <property type="entry name" value="Integrase-like_cat_sf"/>
</dbReference>
<evidence type="ECO:0000256" key="3">
    <source>
        <dbReference type="ARBA" id="ARBA00023172"/>
    </source>
</evidence>
<evidence type="ECO:0000313" key="5">
    <source>
        <dbReference type="EMBL" id="SJN59894.1"/>
    </source>
</evidence>
<comment type="similarity">
    <text evidence="1">Belongs to the 'phage' integrase family.</text>
</comment>
<dbReference type="Pfam" id="PF00589">
    <property type="entry name" value="Phage_integrase"/>
    <property type="match status" value="1"/>
</dbReference>
<dbReference type="GO" id="GO:0006310">
    <property type="term" value="P:DNA recombination"/>
    <property type="evidence" value="ECO:0007669"/>
    <property type="project" value="UniProtKB-KW"/>
</dbReference>
<evidence type="ECO:0000256" key="1">
    <source>
        <dbReference type="ARBA" id="ARBA00008857"/>
    </source>
</evidence>
<dbReference type="InterPro" id="IPR050808">
    <property type="entry name" value="Phage_Integrase"/>
</dbReference>
<keyword evidence="3" id="KW-0233">DNA recombination</keyword>
<evidence type="ECO:0000313" key="6">
    <source>
        <dbReference type="Proteomes" id="UP000188276"/>
    </source>
</evidence>
<feature type="domain" description="Tyr recombinase" evidence="4">
    <location>
        <begin position="1"/>
        <end position="154"/>
    </location>
</feature>
<dbReference type="SUPFAM" id="SSF56349">
    <property type="entry name" value="DNA breaking-rejoining enzymes"/>
    <property type="match status" value="1"/>
</dbReference>
<dbReference type="InterPro" id="IPR011010">
    <property type="entry name" value="DNA_brk_join_enz"/>
</dbReference>
<dbReference type="Proteomes" id="UP000188276">
    <property type="component" value="Unassembled WGS sequence"/>
</dbReference>
<dbReference type="PANTHER" id="PTHR30629:SF2">
    <property type="entry name" value="PROPHAGE INTEGRASE INTS-RELATED"/>
    <property type="match status" value="1"/>
</dbReference>
<reference evidence="6" key="1">
    <citation type="submission" date="2017-02" db="EMBL/GenBank/DDBJ databases">
        <authorList>
            <person name="Rodrigo-Torres L."/>
            <person name="Arahal R.D."/>
            <person name="Lucena T."/>
        </authorList>
    </citation>
    <scope>NUCLEOTIDE SEQUENCE [LARGE SCALE GENOMIC DNA]</scope>
    <source>
        <strain evidence="6">CECT 7878</strain>
    </source>
</reference>